<comment type="caution">
    <text evidence="2">The sequence shown here is derived from an EMBL/GenBank/DDBJ whole genome shotgun (WGS) entry which is preliminary data.</text>
</comment>
<dbReference type="PROSITE" id="PS51819">
    <property type="entry name" value="VOC"/>
    <property type="match status" value="1"/>
</dbReference>
<accession>A0AB34QXN0</accession>
<evidence type="ECO:0000313" key="3">
    <source>
        <dbReference type="Proteomes" id="UP000031978"/>
    </source>
</evidence>
<dbReference type="InterPro" id="IPR004360">
    <property type="entry name" value="Glyas_Fos-R_dOase_dom"/>
</dbReference>
<dbReference type="EMBL" id="JXCL01000021">
    <property type="protein sequence ID" value="KIL19034.1"/>
    <property type="molecule type" value="Genomic_DNA"/>
</dbReference>
<sequence length="153" mass="17828">MNILKGDYVFKKERNMGRQSKHLYINLPVNHVKESIAFFEQLGFDFEKQFTNDQAACLVIDDTITVMLLSLRHFQSISEKQLVEAKKASEVIISMRVHSREEVDELVEKAMAAGGSPFKEKQDHEFMYGWSFQDLDGHLWEVFYMDEERSGLS</sequence>
<name>A0AB34QXN0_BACPU</name>
<evidence type="ECO:0000313" key="2">
    <source>
        <dbReference type="EMBL" id="KIL19034.1"/>
    </source>
</evidence>
<evidence type="ECO:0000259" key="1">
    <source>
        <dbReference type="PROSITE" id="PS51819"/>
    </source>
</evidence>
<dbReference type="Proteomes" id="UP000031978">
    <property type="component" value="Unassembled WGS sequence"/>
</dbReference>
<dbReference type="InterPro" id="IPR029068">
    <property type="entry name" value="Glyas_Bleomycin-R_OHBP_Dase"/>
</dbReference>
<organism evidence="2 3">
    <name type="scientific">Bacillus pumilus</name>
    <name type="common">Bacillus mesentericus</name>
    <dbReference type="NCBI Taxonomy" id="1408"/>
    <lineage>
        <taxon>Bacteria</taxon>
        <taxon>Bacillati</taxon>
        <taxon>Bacillota</taxon>
        <taxon>Bacilli</taxon>
        <taxon>Bacillales</taxon>
        <taxon>Bacillaceae</taxon>
        <taxon>Bacillus</taxon>
    </lineage>
</organism>
<gene>
    <name evidence="2" type="ORF">B4127_0969</name>
</gene>
<feature type="domain" description="VOC" evidence="1">
    <location>
        <begin position="21"/>
        <end position="145"/>
    </location>
</feature>
<protein>
    <recommendedName>
        <fullName evidence="1">VOC domain-containing protein</fullName>
    </recommendedName>
</protein>
<proteinExistence type="predicted"/>
<dbReference type="AlphaFoldDB" id="A0AB34QXN0"/>
<dbReference type="Gene3D" id="3.10.180.10">
    <property type="entry name" value="2,3-Dihydroxybiphenyl 1,2-Dioxygenase, domain 1"/>
    <property type="match status" value="1"/>
</dbReference>
<dbReference type="InterPro" id="IPR037523">
    <property type="entry name" value="VOC_core"/>
</dbReference>
<reference evidence="2 3" key="1">
    <citation type="submission" date="2014-12" db="EMBL/GenBank/DDBJ databases">
        <title>Draft Genome Sequences of Five Spore-Forming Food Isolates of Bacillus pumilus.</title>
        <authorList>
            <person name="de Jong A."/>
            <person name="van Heel A.J."/>
            <person name="Montalban-Lopez M."/>
            <person name="Krawczyk A.O."/>
            <person name="Berendsen E.M."/>
            <person name="Wells-Bennik M."/>
            <person name="Kuipers O.P."/>
        </authorList>
    </citation>
    <scope>NUCLEOTIDE SEQUENCE [LARGE SCALE GENOMIC DNA]</scope>
    <source>
        <strain evidence="2 3">B4127</strain>
    </source>
</reference>
<dbReference type="SUPFAM" id="SSF54593">
    <property type="entry name" value="Glyoxalase/Bleomycin resistance protein/Dihydroxybiphenyl dioxygenase"/>
    <property type="match status" value="1"/>
</dbReference>
<dbReference type="PANTHER" id="PTHR36503">
    <property type="entry name" value="BLR2520 PROTEIN"/>
    <property type="match status" value="1"/>
</dbReference>
<dbReference type="PANTHER" id="PTHR36503:SF2">
    <property type="entry name" value="BLR2408 PROTEIN"/>
    <property type="match status" value="1"/>
</dbReference>
<dbReference type="Pfam" id="PF00903">
    <property type="entry name" value="Glyoxalase"/>
    <property type="match status" value="1"/>
</dbReference>